<keyword evidence="3" id="KW-1185">Reference proteome</keyword>
<reference evidence="2 3" key="1">
    <citation type="submission" date="2019-06" db="EMBL/GenBank/DDBJ databases">
        <title>Sequencing the genomes of 1000 actinobacteria strains.</title>
        <authorList>
            <person name="Klenk H.-P."/>
        </authorList>
    </citation>
    <scope>NUCLEOTIDE SEQUENCE [LARGE SCALE GENOMIC DNA]</scope>
    <source>
        <strain evidence="2 3">DSM 12335</strain>
    </source>
</reference>
<sequence>MTPLGDRLGPLVRVRERAVQRARRVRRERLLPLRPEVVDAVHGHGYLVRPAGDDGRLPDVVRPWPQRRVGPLSLHLHPRTVCSVAGDGPLRAVLLGHPVDVDAGLTDGAEIAERVVRDARTHGDRQALGYAAGLGGRWTLLLLHGPDGGHLTVLPDALASQPVQWTTDHPGGPVVASAASLVAGRSSRLGAGQQVGFGPGGTLVRPAPDPGDGDPDPAGTDAAGADLVGRLSEHLRLLASWGPPVLTVDGGTASRLVLEAFARDPVAGARAITCVTPEQGPSPEVDGMFAASRSCFEIGLPHRVLRARPPARGSAFELIHGTTFPDADPGGTAYALWSQLPHDLVHLHPAGGPVDPDRPAPEPVRVAQEGDLSHRVLLPYNERAILRLLGRR</sequence>
<dbReference type="RefSeq" id="WP_141783659.1">
    <property type="nucleotide sequence ID" value="NZ_BAAAIK010000003.1"/>
</dbReference>
<accession>A0A542YMT0</accession>
<protein>
    <submittedName>
        <fullName evidence="2">Uncharacterized protein</fullName>
    </submittedName>
</protein>
<evidence type="ECO:0000313" key="2">
    <source>
        <dbReference type="EMBL" id="TQL49396.1"/>
    </source>
</evidence>
<organism evidence="2 3">
    <name type="scientific">Ornithinicoccus hortensis</name>
    <dbReference type="NCBI Taxonomy" id="82346"/>
    <lineage>
        <taxon>Bacteria</taxon>
        <taxon>Bacillati</taxon>
        <taxon>Actinomycetota</taxon>
        <taxon>Actinomycetes</taxon>
        <taxon>Micrococcales</taxon>
        <taxon>Intrasporangiaceae</taxon>
        <taxon>Ornithinicoccus</taxon>
    </lineage>
</organism>
<evidence type="ECO:0000256" key="1">
    <source>
        <dbReference type="SAM" id="MobiDB-lite"/>
    </source>
</evidence>
<dbReference type="Proteomes" id="UP000319516">
    <property type="component" value="Unassembled WGS sequence"/>
</dbReference>
<dbReference type="EMBL" id="VFOP01000001">
    <property type="protein sequence ID" value="TQL49396.1"/>
    <property type="molecule type" value="Genomic_DNA"/>
</dbReference>
<evidence type="ECO:0000313" key="3">
    <source>
        <dbReference type="Proteomes" id="UP000319516"/>
    </source>
</evidence>
<name>A0A542YMT0_9MICO</name>
<feature type="region of interest" description="Disordered" evidence="1">
    <location>
        <begin position="191"/>
        <end position="223"/>
    </location>
</feature>
<comment type="caution">
    <text evidence="2">The sequence shown here is derived from an EMBL/GenBank/DDBJ whole genome shotgun (WGS) entry which is preliminary data.</text>
</comment>
<dbReference type="OrthoDB" id="3265836at2"/>
<gene>
    <name evidence="2" type="ORF">FB467_0466</name>
</gene>
<dbReference type="AlphaFoldDB" id="A0A542YMT0"/>
<proteinExistence type="predicted"/>